<evidence type="ECO:0000259" key="6">
    <source>
        <dbReference type="PROSITE" id="PS51384"/>
    </source>
</evidence>
<dbReference type="PANTHER" id="PTHR43742">
    <property type="entry name" value="TRIMETHYLAMINE-N-OXIDE REDUCTASE"/>
    <property type="match status" value="1"/>
</dbReference>
<dbReference type="InterPro" id="IPR037949">
    <property type="entry name" value="MopB_CT_Acetylene-hydratase"/>
</dbReference>
<evidence type="ECO:0000256" key="1">
    <source>
        <dbReference type="ARBA" id="ARBA00010312"/>
    </source>
</evidence>
<dbReference type="InterPro" id="IPR006656">
    <property type="entry name" value="Mopterin_OxRdtase"/>
</dbReference>
<dbReference type="Gene3D" id="3.10.20.30">
    <property type="match status" value="1"/>
</dbReference>
<dbReference type="GO" id="GO:0046872">
    <property type="term" value="F:metal ion binding"/>
    <property type="evidence" value="ECO:0007669"/>
    <property type="project" value="UniProtKB-KW"/>
</dbReference>
<feature type="domain" description="2Fe-2S ferredoxin-type" evidence="5">
    <location>
        <begin position="1054"/>
        <end position="1138"/>
    </location>
</feature>
<dbReference type="SMART" id="SM00926">
    <property type="entry name" value="Molybdop_Fe4S4"/>
    <property type="match status" value="1"/>
</dbReference>
<dbReference type="InterPro" id="IPR009010">
    <property type="entry name" value="Asp_de-COase-like_dom_sf"/>
</dbReference>
<dbReference type="Gene3D" id="3.40.50.740">
    <property type="match status" value="2"/>
</dbReference>
<dbReference type="Pfam" id="PF00111">
    <property type="entry name" value="Fer2"/>
    <property type="match status" value="1"/>
</dbReference>
<evidence type="ECO:0000256" key="2">
    <source>
        <dbReference type="ARBA" id="ARBA00022723"/>
    </source>
</evidence>
<dbReference type="SUPFAM" id="SSF52343">
    <property type="entry name" value="Ferredoxin reductase-like, C-terminal NADP-linked domain"/>
    <property type="match status" value="1"/>
</dbReference>
<dbReference type="InterPro" id="IPR006963">
    <property type="entry name" value="Mopterin_OxRdtase_4Fe-4S_dom"/>
</dbReference>
<dbReference type="Gene3D" id="2.40.40.20">
    <property type="match status" value="1"/>
</dbReference>
<dbReference type="Pfam" id="PF00384">
    <property type="entry name" value="Molybdopterin"/>
    <property type="match status" value="1"/>
</dbReference>
<evidence type="ECO:0000256" key="3">
    <source>
        <dbReference type="ARBA" id="ARBA00023004"/>
    </source>
</evidence>
<dbReference type="PANTHER" id="PTHR43742:SF6">
    <property type="entry name" value="OXIDOREDUCTASE YYAE-RELATED"/>
    <property type="match status" value="1"/>
</dbReference>
<dbReference type="RefSeq" id="WP_095425790.1">
    <property type="nucleotide sequence ID" value="NZ_JAFDOG010000003.1"/>
</dbReference>
<dbReference type="SUPFAM" id="SSF63380">
    <property type="entry name" value="Riboflavin synthase domain-like"/>
    <property type="match status" value="1"/>
</dbReference>
<evidence type="ECO:0000313" key="9">
    <source>
        <dbReference type="Proteomes" id="UP000215703"/>
    </source>
</evidence>
<dbReference type="PROSITE" id="PS51384">
    <property type="entry name" value="FAD_FR"/>
    <property type="match status" value="1"/>
</dbReference>
<name>A0A2U8PHQ1_9BRAD</name>
<dbReference type="InterPro" id="IPR039261">
    <property type="entry name" value="FNR_nucleotide-bd"/>
</dbReference>
<dbReference type="InterPro" id="IPR001041">
    <property type="entry name" value="2Fe-2S_ferredoxin-type"/>
</dbReference>
<dbReference type="CDD" id="cd00207">
    <property type="entry name" value="fer2"/>
    <property type="match status" value="1"/>
</dbReference>
<evidence type="ECO:0000313" key="8">
    <source>
        <dbReference type="EMBL" id="AWL96867.1"/>
    </source>
</evidence>
<comment type="similarity">
    <text evidence="1">Belongs to the prokaryotic molybdopterin-containing oxidoreductase family.</text>
</comment>
<dbReference type="InterPro" id="IPR006657">
    <property type="entry name" value="MoPterin_dinucl-bd_dom"/>
</dbReference>
<dbReference type="Pfam" id="PF04879">
    <property type="entry name" value="Molybdop_Fe4S4"/>
    <property type="match status" value="1"/>
</dbReference>
<organism evidence="8 9">
    <name type="scientific">Bradyrhizobium ottawaense</name>
    <dbReference type="NCBI Taxonomy" id="931866"/>
    <lineage>
        <taxon>Bacteria</taxon>
        <taxon>Pseudomonadati</taxon>
        <taxon>Pseudomonadota</taxon>
        <taxon>Alphaproteobacteria</taxon>
        <taxon>Hyphomicrobiales</taxon>
        <taxon>Nitrobacteraceae</taxon>
        <taxon>Bradyrhizobium</taxon>
    </lineage>
</organism>
<dbReference type="PROSITE" id="PS51669">
    <property type="entry name" value="4FE4S_MOW_BIS_MGD"/>
    <property type="match status" value="1"/>
</dbReference>
<dbReference type="CDD" id="cd02781">
    <property type="entry name" value="MopB_CT_Acetylene-hydratase"/>
    <property type="match status" value="1"/>
</dbReference>
<dbReference type="GO" id="GO:0018818">
    <property type="term" value="F:acetylene hydratase activity"/>
    <property type="evidence" value="ECO:0007669"/>
    <property type="project" value="InterPro"/>
</dbReference>
<keyword evidence="2" id="KW-0479">Metal-binding</keyword>
<dbReference type="InterPro" id="IPR017927">
    <property type="entry name" value="FAD-bd_FR_type"/>
</dbReference>
<sequence>MAQRVPGYCTLCRSRCGSTMVVENGRLTAVETLPGHPTGGALCAKGRAAPEMVHSPRRLSKPLRRTAPRDAADPGWIEISWDEALDDIAGKLGDISKTSGAEAVAFAVTTPSGTPMVDSFEWVERFIRCFGSPNLIYAVEICGWHKDYAHALTFGRGIGAPDYDRADAIVLWGHNPARTWLTQATRVADARRRAAQVAVVDPKPNGSGQQADIWLRIRPGADGALAMGAIRHLIATNSYDAEFVTRWTNGPLLIDTDTGRFVRASELWAQQSDGNFVVLDRSGMARALDPSLATLDSASCELDAGATLAALDGRTITAATAFRLLTAETAPYTLARVAELTWLDESKIADFYRLFENSPRLAYHSWTGVGQHTNATMIERAIATLYALTGACDRPGGNVWLAPPPTRTVNDYSLLAPDQRAKALGLDELPLGPPSRGWITARDFSRAVLTGEPYQVRALMSFGTNFIVSQGHSSRNREALRALDFHVHVDMFMNPTAENADIVLPANMPWERDALKIGFEITQEAVETVQLRPQMLPQLGACKADYEIAIELAVRLGLADQFFGGDIRAGWNYQLAPLGVTVDALRRHPEGMRFPQPLHHEKYALARQDGTVTGFATPTRRVEIYSELMLEHGYAPLPGHIEPAESPLADHADSRFPLVLTTAKSGWFVHSSHRHVASLRKKTPDPAIEINSTLAAARDLRDGDWAIVKTPTSEVRLRVRLNEALDDRVAVAEFGWWEDCPPLGRGAIQPEGSPTSNMNDALSDAARDPVSGSVPLRATSCDIRKDETASRGHWTGKRDFAVSAIHRETDDVVALELLPQDGGALPAFRPGQHVMLSLPGLDVARAYSLTGHGGRDVLSIAVRKRRSGVFGAADDTVHLSDHVHRLAVGDHVRIEAPRGIFTPPLHGNRPLIFLAAGIGITPFIGHLEALARLKPAERVARVLLLYGCRNRGEHAFAGRLRELAGLLPELDLVTAYSAPRAQDRRPADYDYAGRLDLLAIDPLLPLRPLAYLCGSPDFTASMTARLVERGIPRFDIFTEAFASPPIVPRTLRAQTVHIADSDDSFTWTPELGTLLDAAQAAGVALPSGCRVGQCESCRMRVVEGKFVQLGGDDGATDQCLTCQSVPLSELTLALCSENVLN</sequence>
<dbReference type="GO" id="GO:0043546">
    <property type="term" value="F:molybdopterin cofactor binding"/>
    <property type="evidence" value="ECO:0007669"/>
    <property type="project" value="InterPro"/>
</dbReference>
<dbReference type="GO" id="GO:0016491">
    <property type="term" value="F:oxidoreductase activity"/>
    <property type="evidence" value="ECO:0007669"/>
    <property type="project" value="InterPro"/>
</dbReference>
<dbReference type="SUPFAM" id="SSF53706">
    <property type="entry name" value="Formate dehydrogenase/DMSO reductase, domains 1-3"/>
    <property type="match status" value="1"/>
</dbReference>
<dbReference type="Gene3D" id="2.20.25.90">
    <property type="entry name" value="ADC-like domains"/>
    <property type="match status" value="1"/>
</dbReference>
<dbReference type="Pfam" id="PF01568">
    <property type="entry name" value="Molydop_binding"/>
    <property type="match status" value="1"/>
</dbReference>
<dbReference type="KEGG" id="bot:CIT37_35645"/>
<dbReference type="InterPro" id="IPR036010">
    <property type="entry name" value="2Fe-2S_ferredoxin-like_sf"/>
</dbReference>
<dbReference type="EMBL" id="CP029425">
    <property type="protein sequence ID" value="AWL96867.1"/>
    <property type="molecule type" value="Genomic_DNA"/>
</dbReference>
<dbReference type="Gene3D" id="3.40.50.80">
    <property type="entry name" value="Nucleotide-binding domain of ferredoxin-NADP reductase (FNR) module"/>
    <property type="match status" value="1"/>
</dbReference>
<dbReference type="InterPro" id="IPR001433">
    <property type="entry name" value="OxRdtase_FAD/NAD-bd"/>
</dbReference>
<dbReference type="Pfam" id="PF00175">
    <property type="entry name" value="NAD_binding_1"/>
    <property type="match status" value="1"/>
</dbReference>
<dbReference type="PRINTS" id="PR00410">
    <property type="entry name" value="PHEHYDRXLASE"/>
</dbReference>
<dbReference type="Proteomes" id="UP000215703">
    <property type="component" value="Chromosome"/>
</dbReference>
<evidence type="ECO:0000259" key="5">
    <source>
        <dbReference type="PROSITE" id="PS51085"/>
    </source>
</evidence>
<evidence type="ECO:0000259" key="7">
    <source>
        <dbReference type="PROSITE" id="PS51669"/>
    </source>
</evidence>
<dbReference type="Gene3D" id="2.40.30.10">
    <property type="entry name" value="Translation factors"/>
    <property type="match status" value="1"/>
</dbReference>
<dbReference type="InterPro" id="IPR012675">
    <property type="entry name" value="Beta-grasp_dom_sf"/>
</dbReference>
<dbReference type="InterPro" id="IPR017938">
    <property type="entry name" value="Riboflavin_synthase-like_b-brl"/>
</dbReference>
<accession>A0A2U8PHQ1</accession>
<evidence type="ECO:0000256" key="4">
    <source>
        <dbReference type="ARBA" id="ARBA00023014"/>
    </source>
</evidence>
<dbReference type="PROSITE" id="PS51085">
    <property type="entry name" value="2FE2S_FER_2"/>
    <property type="match status" value="1"/>
</dbReference>
<dbReference type="AlphaFoldDB" id="A0A2U8PHQ1"/>
<proteinExistence type="inferred from homology"/>
<dbReference type="SUPFAM" id="SSF50692">
    <property type="entry name" value="ADC-like"/>
    <property type="match status" value="1"/>
</dbReference>
<keyword evidence="4" id="KW-0411">Iron-sulfur</keyword>
<dbReference type="SUPFAM" id="SSF54292">
    <property type="entry name" value="2Fe-2S ferredoxin-like"/>
    <property type="match status" value="1"/>
</dbReference>
<keyword evidence="3" id="KW-0408">Iron</keyword>
<feature type="domain" description="4Fe-4S Mo/W bis-MGD-type" evidence="7">
    <location>
        <begin position="2"/>
        <end position="57"/>
    </location>
</feature>
<reference evidence="8 9" key="1">
    <citation type="journal article" date="2014" name="Int. J. Syst. Evol. Microbiol.">
        <title>Bradyrhizobium ottawaense sp. nov., a symbiotic nitrogen fixing bacterium from root nodules of soybeans in Canada.</title>
        <authorList>
            <person name="Yu X."/>
            <person name="Cloutier S."/>
            <person name="Tambong J.T."/>
            <person name="Bromfield E.S."/>
        </authorList>
    </citation>
    <scope>NUCLEOTIDE SEQUENCE [LARGE SCALE GENOMIC DNA]</scope>
    <source>
        <strain evidence="8 9">OO99</strain>
    </source>
</reference>
<dbReference type="InterPro" id="IPR050612">
    <property type="entry name" value="Prok_Mopterin_Oxidored"/>
</dbReference>
<dbReference type="Gene3D" id="3.40.228.10">
    <property type="entry name" value="Dimethylsulfoxide Reductase, domain 2"/>
    <property type="match status" value="2"/>
</dbReference>
<dbReference type="GO" id="GO:0051536">
    <property type="term" value="F:iron-sulfur cluster binding"/>
    <property type="evidence" value="ECO:0007669"/>
    <property type="project" value="UniProtKB-KW"/>
</dbReference>
<feature type="domain" description="FAD-binding FR-type" evidence="6">
    <location>
        <begin position="795"/>
        <end position="904"/>
    </location>
</feature>
<protein>
    <submittedName>
        <fullName evidence="8">Molybdopterin oxidoreductase</fullName>
    </submittedName>
</protein>
<gene>
    <name evidence="8" type="ORF">CIT37_35645</name>
</gene>
<reference evidence="8 9" key="2">
    <citation type="journal article" date="2017" name="Syst. Appl. Microbiol.">
        <title>Soybeans inoculated with root zone soils of Canadian native legumes harbour diverse and novel Bradyrhizobium spp. that possess agricultural potential.</title>
        <authorList>
            <person name="Bromfield E.S.P."/>
            <person name="Cloutier S."/>
            <person name="Tambong J.T."/>
            <person name="Tran Thi T.V."/>
        </authorList>
    </citation>
    <scope>NUCLEOTIDE SEQUENCE [LARGE SCALE GENOMIC DNA]</scope>
    <source>
        <strain evidence="8 9">OO99</strain>
    </source>
</reference>